<organism evidence="3">
    <name type="scientific">Oryza glumipatula</name>
    <dbReference type="NCBI Taxonomy" id="40148"/>
    <lineage>
        <taxon>Eukaryota</taxon>
        <taxon>Viridiplantae</taxon>
        <taxon>Streptophyta</taxon>
        <taxon>Embryophyta</taxon>
        <taxon>Tracheophyta</taxon>
        <taxon>Spermatophyta</taxon>
        <taxon>Magnoliopsida</taxon>
        <taxon>Liliopsida</taxon>
        <taxon>Poales</taxon>
        <taxon>Poaceae</taxon>
        <taxon>BOP clade</taxon>
        <taxon>Oryzoideae</taxon>
        <taxon>Oryzeae</taxon>
        <taxon>Oryzinae</taxon>
        <taxon>Oryza</taxon>
    </lineage>
</organism>
<dbReference type="Pfam" id="PF23635">
    <property type="entry name" value="Beta-prop_AT5G49610-like"/>
    <property type="match status" value="1"/>
</dbReference>
<dbReference type="SUPFAM" id="SSF81383">
    <property type="entry name" value="F-box domain"/>
    <property type="match status" value="1"/>
</dbReference>
<feature type="domain" description="F-box" evidence="1">
    <location>
        <begin position="15"/>
        <end position="55"/>
    </location>
</feature>
<dbReference type="InterPro" id="IPR036047">
    <property type="entry name" value="F-box-like_dom_sf"/>
</dbReference>
<dbReference type="Gramene" id="OGLUM11G03850.1">
    <property type="protein sequence ID" value="OGLUM11G03850.1"/>
    <property type="gene ID" value="OGLUM11G03850"/>
</dbReference>
<evidence type="ECO:0000313" key="3">
    <source>
        <dbReference type="EnsemblPlants" id="OGLUM11G03850.1"/>
    </source>
</evidence>
<dbReference type="Gene3D" id="1.20.1280.50">
    <property type="match status" value="1"/>
</dbReference>
<reference evidence="3" key="1">
    <citation type="submission" date="2015-04" db="UniProtKB">
        <authorList>
            <consortium name="EnsemblPlants"/>
        </authorList>
    </citation>
    <scope>IDENTIFICATION</scope>
</reference>
<feature type="domain" description="F-box protein AT5G49610-like beta-propeller" evidence="2">
    <location>
        <begin position="105"/>
        <end position="356"/>
    </location>
</feature>
<dbReference type="InterPro" id="IPR056594">
    <property type="entry name" value="AT5G49610-like_b-prop"/>
</dbReference>
<dbReference type="PANTHER" id="PTHR32133:SF377">
    <property type="entry name" value="F-BOX DOMAIN CONTAINING PROTEIN"/>
    <property type="match status" value="1"/>
</dbReference>
<keyword evidence="4" id="KW-1185">Reference proteome</keyword>
<proteinExistence type="predicted"/>
<protein>
    <submittedName>
        <fullName evidence="3">Uncharacterized protein</fullName>
    </submittedName>
</protein>
<evidence type="ECO:0000259" key="1">
    <source>
        <dbReference type="Pfam" id="PF12937"/>
    </source>
</evidence>
<dbReference type="EnsemblPlants" id="OGLUM11G03850.1">
    <property type="protein sequence ID" value="OGLUM11G03850.1"/>
    <property type="gene ID" value="OGLUM11G03850"/>
</dbReference>
<reference evidence="3" key="2">
    <citation type="submission" date="2018-05" db="EMBL/GenBank/DDBJ databases">
        <title>OgluRS3 (Oryza glumaepatula Reference Sequence Version 3).</title>
        <authorList>
            <person name="Zhang J."/>
            <person name="Kudrna D."/>
            <person name="Lee S."/>
            <person name="Talag J."/>
            <person name="Welchert J."/>
            <person name="Wing R.A."/>
        </authorList>
    </citation>
    <scope>NUCLEOTIDE SEQUENCE [LARGE SCALE GENOMIC DNA]</scope>
</reference>
<dbReference type="HOGENOM" id="CLU_017945_2_2_1"/>
<dbReference type="PANTHER" id="PTHR32133">
    <property type="entry name" value="OS07G0120400 PROTEIN"/>
    <property type="match status" value="1"/>
</dbReference>
<evidence type="ECO:0000259" key="2">
    <source>
        <dbReference type="Pfam" id="PF23635"/>
    </source>
</evidence>
<dbReference type="InterPro" id="IPR001810">
    <property type="entry name" value="F-box_dom"/>
</dbReference>
<accession>A0A0E0BFQ8</accession>
<name>A0A0E0BFQ8_9ORYZ</name>
<evidence type="ECO:0000313" key="4">
    <source>
        <dbReference type="Proteomes" id="UP000026961"/>
    </source>
</evidence>
<dbReference type="Proteomes" id="UP000026961">
    <property type="component" value="Chromosome 11"/>
</dbReference>
<sequence length="369" mass="41717">MSRHRSPSRSPLDDDDLLGEILLRLPPIPSSLARAAYVCSRWRRLVSDPALRRRLRAHHRDHLPLHGFSYHSDHSARFWPILERPDRIPAWRVAPTEKLLPGWQVLSCSHGLVLHKDREKFMVLDPVAGEQHAVPFPSSVEDTSGFVLGMVVPSRRSSSYRVVALFAGRSTSTRVAAYVYSSESGSWGDSDSPIATLVLPSKAKHRARHGTIVGSVIHWFLDGHKVLTFDLERQILAIIELPPEVVKDTDSFYEFRCQIIPALDDGVGEVRLAVLADPNMQFWERKKTGGDGSGAAYTWVLSSTVRLNFPSIESIRSDLKYQVLGFDDESNAIFIWVQNVLFMVYLRSMQSRKVLDHWPPADIFPYSSL</sequence>
<dbReference type="Pfam" id="PF12937">
    <property type="entry name" value="F-box-like"/>
    <property type="match status" value="1"/>
</dbReference>
<dbReference type="AlphaFoldDB" id="A0A0E0BFQ8"/>